<name>A0AAE0D725_COLKA</name>
<dbReference type="Gene3D" id="3.30.9.10">
    <property type="entry name" value="D-Amino Acid Oxidase, subunit A, domain 2"/>
    <property type="match status" value="1"/>
</dbReference>
<proteinExistence type="predicted"/>
<dbReference type="EMBL" id="VYYT01000157">
    <property type="protein sequence ID" value="KAK2761923.1"/>
    <property type="molecule type" value="Genomic_DNA"/>
</dbReference>
<reference evidence="4" key="1">
    <citation type="submission" date="2023-02" db="EMBL/GenBank/DDBJ databases">
        <title>Colletotrichum kahawae CIFC_Que2 genome sequencing and assembly.</title>
        <authorList>
            <person name="Baroncelli R."/>
        </authorList>
    </citation>
    <scope>NUCLEOTIDE SEQUENCE</scope>
    <source>
        <strain evidence="4">CIFC_Que2</strain>
    </source>
</reference>
<dbReference type="AlphaFoldDB" id="A0AAE0D725"/>
<dbReference type="SMART" id="SM00343">
    <property type="entry name" value="ZnF_C2HC"/>
    <property type="match status" value="1"/>
</dbReference>
<gene>
    <name evidence="4" type="ORF">CKAH01_05153</name>
</gene>
<feature type="compositionally biased region" description="Polar residues" evidence="2">
    <location>
        <begin position="554"/>
        <end position="571"/>
    </location>
</feature>
<keyword evidence="1" id="KW-0863">Zinc-finger</keyword>
<dbReference type="PANTHER" id="PTHR13847">
    <property type="entry name" value="SARCOSINE DEHYDROGENASE-RELATED"/>
    <property type="match status" value="1"/>
</dbReference>
<protein>
    <submittedName>
        <fullName evidence="4">FAD dependent oxidoreductase</fullName>
    </submittedName>
</protein>
<dbReference type="Pfam" id="PF00098">
    <property type="entry name" value="zf-CCHC"/>
    <property type="match status" value="1"/>
</dbReference>
<dbReference type="PROSITE" id="PS50158">
    <property type="entry name" value="ZF_CCHC"/>
    <property type="match status" value="1"/>
</dbReference>
<keyword evidence="1" id="KW-0862">Zinc</keyword>
<dbReference type="InterPro" id="IPR036188">
    <property type="entry name" value="FAD/NAD-bd_sf"/>
</dbReference>
<dbReference type="Pfam" id="PF01266">
    <property type="entry name" value="DAO"/>
    <property type="match status" value="1"/>
</dbReference>
<dbReference type="SUPFAM" id="SSF51905">
    <property type="entry name" value="FAD/NAD(P)-binding domain"/>
    <property type="match status" value="1"/>
</dbReference>
<feature type="domain" description="CCHC-type" evidence="3">
    <location>
        <begin position="693"/>
        <end position="708"/>
    </location>
</feature>
<keyword evidence="5" id="KW-1185">Reference proteome</keyword>
<dbReference type="PANTHER" id="PTHR13847:SF260">
    <property type="entry name" value="FAD DEPENDENT OXIDOREDUCTASE DOMAIN-CONTAINING PROTEIN"/>
    <property type="match status" value="1"/>
</dbReference>
<feature type="region of interest" description="Disordered" evidence="2">
    <location>
        <begin position="701"/>
        <end position="722"/>
    </location>
</feature>
<dbReference type="InterPro" id="IPR001878">
    <property type="entry name" value="Znf_CCHC"/>
</dbReference>
<organism evidence="4 5">
    <name type="scientific">Colletotrichum kahawae</name>
    <name type="common">Coffee berry disease fungus</name>
    <dbReference type="NCBI Taxonomy" id="34407"/>
    <lineage>
        <taxon>Eukaryota</taxon>
        <taxon>Fungi</taxon>
        <taxon>Dikarya</taxon>
        <taxon>Ascomycota</taxon>
        <taxon>Pezizomycotina</taxon>
        <taxon>Sordariomycetes</taxon>
        <taxon>Hypocreomycetidae</taxon>
        <taxon>Glomerellales</taxon>
        <taxon>Glomerellaceae</taxon>
        <taxon>Colletotrichum</taxon>
        <taxon>Colletotrichum gloeosporioides species complex</taxon>
    </lineage>
</organism>
<dbReference type="SUPFAM" id="SSF57756">
    <property type="entry name" value="Retrovirus zinc finger-like domains"/>
    <property type="match status" value="1"/>
</dbReference>
<dbReference type="GO" id="GO:0008270">
    <property type="term" value="F:zinc ion binding"/>
    <property type="evidence" value="ECO:0007669"/>
    <property type="project" value="UniProtKB-KW"/>
</dbReference>
<evidence type="ECO:0000313" key="5">
    <source>
        <dbReference type="Proteomes" id="UP001281614"/>
    </source>
</evidence>
<dbReference type="Proteomes" id="UP001281614">
    <property type="component" value="Unassembled WGS sequence"/>
</dbReference>
<evidence type="ECO:0000256" key="1">
    <source>
        <dbReference type="PROSITE-ProRule" id="PRU00047"/>
    </source>
</evidence>
<feature type="region of interest" description="Disordered" evidence="2">
    <location>
        <begin position="548"/>
        <end position="684"/>
    </location>
</feature>
<dbReference type="InterPro" id="IPR036875">
    <property type="entry name" value="Znf_CCHC_sf"/>
</dbReference>
<dbReference type="GO" id="GO:0005737">
    <property type="term" value="C:cytoplasm"/>
    <property type="evidence" value="ECO:0007669"/>
    <property type="project" value="TreeGrafter"/>
</dbReference>
<evidence type="ECO:0000313" key="4">
    <source>
        <dbReference type="EMBL" id="KAK2761923.1"/>
    </source>
</evidence>
<feature type="compositionally biased region" description="Acidic residues" evidence="2">
    <location>
        <begin position="596"/>
        <end position="611"/>
    </location>
</feature>
<evidence type="ECO:0000259" key="3">
    <source>
        <dbReference type="PROSITE" id="PS50158"/>
    </source>
</evidence>
<feature type="compositionally biased region" description="Basic residues" evidence="2">
    <location>
        <begin position="713"/>
        <end position="722"/>
    </location>
</feature>
<accession>A0AAE0D725</accession>
<dbReference type="Gene3D" id="4.10.60.10">
    <property type="entry name" value="Zinc finger, CCHC-type"/>
    <property type="match status" value="1"/>
</dbReference>
<evidence type="ECO:0000256" key="2">
    <source>
        <dbReference type="SAM" id="MobiDB-lite"/>
    </source>
</evidence>
<dbReference type="Gene3D" id="3.50.50.60">
    <property type="entry name" value="FAD/NAD(P)-binding domain"/>
    <property type="match status" value="1"/>
</dbReference>
<keyword evidence="1" id="KW-0479">Metal-binding</keyword>
<feature type="compositionally biased region" description="Basic and acidic residues" evidence="2">
    <location>
        <begin position="640"/>
        <end position="652"/>
    </location>
</feature>
<dbReference type="GO" id="GO:0003676">
    <property type="term" value="F:nucleic acid binding"/>
    <property type="evidence" value="ECO:0007669"/>
    <property type="project" value="InterPro"/>
</dbReference>
<sequence length="722" mass="77845">MTGLPVPDPCISFWQQTTRSFSYLNHNDQQPVPKSSKYVVIGSGISGALTAYKLVEGGVSGSDIVILEAREAASGASSRNAGHVRPDAFRGFTTYKKIHGEEQALKVIANERAVFHAIDEFVREHGVQCDFNPTTTFDVCLTQEFVEHNARSLKEYREAGGDVSHIKFHTGEEAREKTGVHGALCAYEWPAGSSHPAKLAQWLLTKSIESGVQFFTHCPATAVAKSQSSASGPLWEVQTTRGTITAPTVIHCTNAFASHLLPQLAAFVAPERAQAHAFVPPAALTGSKILPSTVSLRHGLRHFYSVNQRRADGVIILGAAAASPFVSEAAYTAKRTSNDQDISEEIRDDSVANFQRCFSECRPEKLRRGEGLLHAWTGIIGMTPDMVPFVGKVDGYPGQWVCAGFNGHASFTMSKNLAPETPPSRGISSRLLTMKFMQRAAATGSPAESSPDEPSSKRRKFQNSPLTGDFHSFDQAAVQAALKQQDAKRLAALEASRAEMADTHWVLDGQWGKSDNAESAPPNIVYVGYADIDGPDEDDNEETIQQVGRKKIGNATSKNAKVRTRNGTDLQQLIHVQKPTGAATSKDDSDSSGSSDSDESSDDDSSSGDEETPAKSKSKPIKGLSSGGQGRTRVNLKPKRSLESVKAQEFRDKRRKKEVKLNQLSGISNNFSGSPGGGISGASRSSTMPLNMKCHNCGKAGHKVADCPTAQKSGKRKSFQRS</sequence>
<dbReference type="InterPro" id="IPR006076">
    <property type="entry name" value="FAD-dep_OxRdtase"/>
</dbReference>
<comment type="caution">
    <text evidence="4">The sequence shown here is derived from an EMBL/GenBank/DDBJ whole genome shotgun (WGS) entry which is preliminary data.</text>
</comment>
<feature type="region of interest" description="Disordered" evidence="2">
    <location>
        <begin position="440"/>
        <end position="468"/>
    </location>
</feature>